<protein>
    <submittedName>
        <fullName evidence="1">Uncharacterized protein</fullName>
    </submittedName>
</protein>
<evidence type="ECO:0000313" key="1">
    <source>
        <dbReference type="EMBL" id="TKB00313.1"/>
    </source>
</evidence>
<organism evidence="1 2">
    <name type="scientific">Alteromonas portus</name>
    <dbReference type="NCBI Taxonomy" id="2565549"/>
    <lineage>
        <taxon>Bacteria</taxon>
        <taxon>Pseudomonadati</taxon>
        <taxon>Pseudomonadota</taxon>
        <taxon>Gammaproteobacteria</taxon>
        <taxon>Alteromonadales</taxon>
        <taxon>Alteromonadaceae</taxon>
        <taxon>Alteromonas/Salinimonas group</taxon>
        <taxon>Alteromonas</taxon>
    </lineage>
</organism>
<proteinExistence type="predicted"/>
<gene>
    <name evidence="1" type="ORF">E5672_19735</name>
</gene>
<dbReference type="Proteomes" id="UP000305471">
    <property type="component" value="Unassembled WGS sequence"/>
</dbReference>
<name>A0A4U0ZB92_9ALTE</name>
<reference evidence="1 2" key="1">
    <citation type="submission" date="2019-04" db="EMBL/GenBank/DDBJ databases">
        <title>Alteromonas portus sp. nov., an alginate lyase-excreting marine bacterium.</title>
        <authorList>
            <person name="Huang H."/>
            <person name="Mo K."/>
            <person name="Bao S."/>
        </authorList>
    </citation>
    <scope>NUCLEOTIDE SEQUENCE [LARGE SCALE GENOMIC DNA]</scope>
    <source>
        <strain evidence="1 2">HB161718</strain>
    </source>
</reference>
<keyword evidence="2" id="KW-1185">Reference proteome</keyword>
<comment type="caution">
    <text evidence="1">The sequence shown here is derived from an EMBL/GenBank/DDBJ whole genome shotgun (WGS) entry which is preliminary data.</text>
</comment>
<dbReference type="RefSeq" id="WP_136783876.1">
    <property type="nucleotide sequence ID" value="NZ_SWCO01000027.1"/>
</dbReference>
<dbReference type="EMBL" id="SWCO01000027">
    <property type="protein sequence ID" value="TKB00313.1"/>
    <property type="molecule type" value="Genomic_DNA"/>
</dbReference>
<dbReference type="OrthoDB" id="8776524at2"/>
<sequence>MSKVFIYGFTGTFTEKPEYDYAHPDVGATHKCMLFLRQAPATTEFLNAENEAKKFGFSSITNLAGNQLQIDVLNTEAYKGFTGYYNEALKEGSSLVYY</sequence>
<dbReference type="AlphaFoldDB" id="A0A4U0ZB92"/>
<accession>A0A4U0ZB92</accession>
<evidence type="ECO:0000313" key="2">
    <source>
        <dbReference type="Proteomes" id="UP000305471"/>
    </source>
</evidence>